<dbReference type="EMBL" id="MWQN01000001">
    <property type="protein sequence ID" value="OPC81943.1"/>
    <property type="molecule type" value="Genomic_DNA"/>
</dbReference>
<feature type="compositionally biased region" description="Basic and acidic residues" evidence="1">
    <location>
        <begin position="102"/>
        <end position="124"/>
    </location>
</feature>
<feature type="compositionally biased region" description="Basic and acidic residues" evidence="1">
    <location>
        <begin position="61"/>
        <end position="91"/>
    </location>
</feature>
<accession>A0A1T3NYM6</accession>
<keyword evidence="4" id="KW-1185">Reference proteome</keyword>
<dbReference type="RefSeq" id="WP_078976216.1">
    <property type="nucleotide sequence ID" value="NZ_MWQN01000001.1"/>
</dbReference>
<evidence type="ECO:0000313" key="4">
    <source>
        <dbReference type="Proteomes" id="UP000190037"/>
    </source>
</evidence>
<keyword evidence="2" id="KW-0472">Membrane</keyword>
<feature type="compositionally biased region" description="Basic and acidic residues" evidence="1">
    <location>
        <begin position="13"/>
        <end position="28"/>
    </location>
</feature>
<name>A0A1T3NYM6_9ACTN</name>
<dbReference type="AlphaFoldDB" id="A0A1T3NYM6"/>
<feature type="transmembrane region" description="Helical" evidence="2">
    <location>
        <begin position="279"/>
        <end position="298"/>
    </location>
</feature>
<evidence type="ECO:0000256" key="2">
    <source>
        <dbReference type="SAM" id="Phobius"/>
    </source>
</evidence>
<evidence type="ECO:0000256" key="1">
    <source>
        <dbReference type="SAM" id="MobiDB-lite"/>
    </source>
</evidence>
<evidence type="ECO:0000313" key="3">
    <source>
        <dbReference type="EMBL" id="OPC81943.1"/>
    </source>
</evidence>
<comment type="caution">
    <text evidence="3">The sequence shown here is derived from an EMBL/GenBank/DDBJ whole genome shotgun (WGS) entry which is preliminary data.</text>
</comment>
<reference evidence="3 4" key="1">
    <citation type="submission" date="2017-03" db="EMBL/GenBank/DDBJ databases">
        <title>Draft genome sequence of Streptomyces scabrisporus NF3, endophyte isolated from Amphipterygium adstringens.</title>
        <authorList>
            <person name="Vazquez M."/>
            <person name="Ceapa C.D."/>
            <person name="Rodriguez Luna D."/>
            <person name="Sanchez Esquivel S."/>
        </authorList>
    </citation>
    <scope>NUCLEOTIDE SEQUENCE [LARGE SCALE GENOMIC DNA]</scope>
    <source>
        <strain evidence="3 4">NF3</strain>
    </source>
</reference>
<sequence length="328" mass="34185">MSGYEPPPPPEARGLRLGDLRRWRHLSDPEDEEPAFPAPRDEPARGSARASRSPRPEDEEPSWRRDLRERRKRERDAAAAIEARRTTERKSGPAARPARPGAGERPDSARYSEGTRARPAEHGTDPAGRSPRPAVRHVMKPRDPGRNNAPAAPATPAPPARKLPWRPSAKAAGTGAVGAAGAVGAGDTAPATASGPASGLARFVRRGSAAGDETGGPADSGAQGGTSDKPGVPPPFTGGPGGIIGPSRPFSGTDLIMLVPAGLAAYYGAGLLVNCSHEAGFMAAFCLWLMAGFWIVIISAKWPLVRLMRWAWVLAGLMAGATIPIGGG</sequence>
<protein>
    <submittedName>
        <fullName evidence="3">Uncharacterized protein</fullName>
    </submittedName>
</protein>
<feature type="compositionally biased region" description="Pro residues" evidence="1">
    <location>
        <begin position="1"/>
        <end position="11"/>
    </location>
</feature>
<keyword evidence="2" id="KW-1133">Transmembrane helix</keyword>
<feature type="region of interest" description="Disordered" evidence="1">
    <location>
        <begin position="1"/>
        <end position="172"/>
    </location>
</feature>
<feature type="transmembrane region" description="Helical" evidence="2">
    <location>
        <begin position="255"/>
        <end position="273"/>
    </location>
</feature>
<dbReference type="STRING" id="159449.B4N89_14250"/>
<gene>
    <name evidence="3" type="ORF">B4N89_14250</name>
</gene>
<keyword evidence="2" id="KW-0812">Transmembrane</keyword>
<feature type="transmembrane region" description="Helical" evidence="2">
    <location>
        <begin position="310"/>
        <end position="327"/>
    </location>
</feature>
<dbReference type="OrthoDB" id="9830468at2"/>
<feature type="region of interest" description="Disordered" evidence="1">
    <location>
        <begin position="208"/>
        <end position="244"/>
    </location>
</feature>
<feature type="compositionally biased region" description="Low complexity" evidence="1">
    <location>
        <begin position="92"/>
        <end position="101"/>
    </location>
</feature>
<dbReference type="Proteomes" id="UP000190037">
    <property type="component" value="Unassembled WGS sequence"/>
</dbReference>
<organism evidence="3 4">
    <name type="scientific">Embleya scabrispora</name>
    <dbReference type="NCBI Taxonomy" id="159449"/>
    <lineage>
        <taxon>Bacteria</taxon>
        <taxon>Bacillati</taxon>
        <taxon>Actinomycetota</taxon>
        <taxon>Actinomycetes</taxon>
        <taxon>Kitasatosporales</taxon>
        <taxon>Streptomycetaceae</taxon>
        <taxon>Embleya</taxon>
    </lineage>
</organism>
<proteinExistence type="predicted"/>